<keyword evidence="1" id="KW-0732">Signal</keyword>
<keyword evidence="3" id="KW-1185">Reference proteome</keyword>
<reference evidence="3" key="1">
    <citation type="journal article" date="2019" name="Int. J. Syst. Evol. Microbiol.">
        <title>The Global Catalogue of Microorganisms (GCM) 10K type strain sequencing project: providing services to taxonomists for standard genome sequencing and annotation.</title>
        <authorList>
            <consortium name="The Broad Institute Genomics Platform"/>
            <consortium name="The Broad Institute Genome Sequencing Center for Infectious Disease"/>
            <person name="Wu L."/>
            <person name="Ma J."/>
        </authorList>
    </citation>
    <scope>NUCLEOTIDE SEQUENCE [LARGE SCALE GENOMIC DNA]</scope>
    <source>
        <strain evidence="3">JCM 8201</strain>
    </source>
</reference>
<feature type="signal peptide" evidence="1">
    <location>
        <begin position="1"/>
        <end position="19"/>
    </location>
</feature>
<feature type="chain" id="PRO_5046457936" description="Lipoprotein" evidence="1">
    <location>
        <begin position="20"/>
        <end position="175"/>
    </location>
</feature>
<accession>A0ABP6GHQ5</accession>
<evidence type="ECO:0000313" key="2">
    <source>
        <dbReference type="EMBL" id="GAA2723906.1"/>
    </source>
</evidence>
<sequence>MQSRIVISAIMGVAAGATALVAGAGAASATSTPSCDTRVWDGNLQGRPAELTKHSKGGVYLWHARDGFHLRVTHKKSDKRVYAGSIVSPVRIHAVKRVRKEWRDKVWVSKDRKTLHFRFVNRGKIDGVNFRTACASSLTITAAKGGGRTLPPKRVYLGVNGVNPPSVPFTVHRQG</sequence>
<comment type="caution">
    <text evidence="2">The sequence shown here is derived from an EMBL/GenBank/DDBJ whole genome shotgun (WGS) entry which is preliminary data.</text>
</comment>
<name>A0ABP6GHQ5_9ACTN</name>
<evidence type="ECO:0000256" key="1">
    <source>
        <dbReference type="SAM" id="SignalP"/>
    </source>
</evidence>
<organism evidence="2 3">
    <name type="scientific">Actinocorallia aurantiaca</name>
    <dbReference type="NCBI Taxonomy" id="46204"/>
    <lineage>
        <taxon>Bacteria</taxon>
        <taxon>Bacillati</taxon>
        <taxon>Actinomycetota</taxon>
        <taxon>Actinomycetes</taxon>
        <taxon>Streptosporangiales</taxon>
        <taxon>Thermomonosporaceae</taxon>
        <taxon>Actinocorallia</taxon>
    </lineage>
</organism>
<dbReference type="RefSeq" id="WP_344450014.1">
    <property type="nucleotide sequence ID" value="NZ_BAAATZ010000006.1"/>
</dbReference>
<evidence type="ECO:0000313" key="3">
    <source>
        <dbReference type="Proteomes" id="UP001501842"/>
    </source>
</evidence>
<proteinExistence type="predicted"/>
<gene>
    <name evidence="2" type="ORF">GCM10010439_20330</name>
</gene>
<dbReference type="EMBL" id="BAAATZ010000006">
    <property type="protein sequence ID" value="GAA2723906.1"/>
    <property type="molecule type" value="Genomic_DNA"/>
</dbReference>
<dbReference type="Proteomes" id="UP001501842">
    <property type="component" value="Unassembled WGS sequence"/>
</dbReference>
<protein>
    <recommendedName>
        <fullName evidence="4">Lipoprotein</fullName>
    </recommendedName>
</protein>
<evidence type="ECO:0008006" key="4">
    <source>
        <dbReference type="Google" id="ProtNLM"/>
    </source>
</evidence>